<dbReference type="eggNOG" id="COG1216">
    <property type="taxonomic scope" value="Bacteria"/>
</dbReference>
<dbReference type="PANTHER" id="PTHR22916">
    <property type="entry name" value="GLYCOSYLTRANSFERASE"/>
    <property type="match status" value="1"/>
</dbReference>
<dbReference type="Gene3D" id="3.90.550.10">
    <property type="entry name" value="Spore Coat Polysaccharide Biosynthesis Protein SpsA, Chain A"/>
    <property type="match status" value="1"/>
</dbReference>
<proteinExistence type="predicted"/>
<reference evidence="2 3" key="1">
    <citation type="journal article" date="2012" name="J. Bacteriol.">
        <title>Genome Sequence of Galbibacter marinum Type Strain ck-I2-15.</title>
        <authorList>
            <person name="Lai Q."/>
            <person name="Li C."/>
            <person name="Shao Z."/>
        </authorList>
    </citation>
    <scope>NUCLEOTIDE SEQUENCE [LARGE SCALE GENOMIC DNA]</scope>
    <source>
        <strain evidence="3">ck-I2-15</strain>
    </source>
</reference>
<comment type="caution">
    <text evidence="2">The sequence shown here is derived from an EMBL/GenBank/DDBJ whole genome shotgun (WGS) entry which is preliminary data.</text>
</comment>
<keyword evidence="2" id="KW-0808">Transferase</keyword>
<dbReference type="RefSeq" id="WP_008990414.1">
    <property type="nucleotide sequence ID" value="NZ_AMSG01000002.1"/>
</dbReference>
<dbReference type="GO" id="GO:0016758">
    <property type="term" value="F:hexosyltransferase activity"/>
    <property type="evidence" value="ECO:0007669"/>
    <property type="project" value="UniProtKB-ARBA"/>
</dbReference>
<accession>K2PUQ7</accession>
<evidence type="ECO:0000259" key="1">
    <source>
        <dbReference type="Pfam" id="PF00535"/>
    </source>
</evidence>
<dbReference type="CDD" id="cd00761">
    <property type="entry name" value="Glyco_tranf_GTA_type"/>
    <property type="match status" value="1"/>
</dbReference>
<dbReference type="Proteomes" id="UP000007364">
    <property type="component" value="Unassembled WGS sequence"/>
</dbReference>
<dbReference type="PANTHER" id="PTHR22916:SF71">
    <property type="entry name" value="GLYCOSYL TRANSFERASE"/>
    <property type="match status" value="1"/>
</dbReference>
<dbReference type="InterPro" id="IPR029044">
    <property type="entry name" value="Nucleotide-diphossugar_trans"/>
</dbReference>
<dbReference type="STRING" id="555500.I215_02693"/>
<name>K2PUQ7_9FLAO</name>
<keyword evidence="3" id="KW-1185">Reference proteome</keyword>
<dbReference type="OrthoDB" id="396512at2"/>
<dbReference type="PATRIC" id="fig|555500.3.peg.561"/>
<sequence length="326" mass="37480">MKLSIIIPVYNVEKYIERCIRSCYDQKLAQSEYEILVIDDESPDNSVKIIQGLIDSYSNLKIISQKNKGLGGARNTGIQNAKGRYVLFLDSDDYLLPNVLDKLMEIAIVNTLDIIDFAANGVREDGRVVYSISHQNCPQPITGPEYFIKGHHNSACVRLYRTEFLLQNNLLFKEKVYIEDVEFNFKGVFLAQRIMSTPIVVSNFVQTSDSITRSSNTKKNQKLIQDILKSTLLIDSYSKHSITPNSIAYQKSRAKVNELVISLLKNLFSKSKSQQLFYATIKALRTAELYPVRYISDNPQRNLFKNFANQYWIFKQFYTLKTRFGS</sequence>
<dbReference type="InterPro" id="IPR001173">
    <property type="entry name" value="Glyco_trans_2-like"/>
</dbReference>
<dbReference type="AlphaFoldDB" id="K2PUQ7"/>
<dbReference type="Pfam" id="PF00535">
    <property type="entry name" value="Glycos_transf_2"/>
    <property type="match status" value="1"/>
</dbReference>
<protein>
    <submittedName>
        <fullName evidence="2">Glycosyl transferase family protein</fullName>
    </submittedName>
</protein>
<evidence type="ECO:0000313" key="2">
    <source>
        <dbReference type="EMBL" id="EKF56395.1"/>
    </source>
</evidence>
<dbReference type="SUPFAM" id="SSF53448">
    <property type="entry name" value="Nucleotide-diphospho-sugar transferases"/>
    <property type="match status" value="1"/>
</dbReference>
<dbReference type="EMBL" id="AMSG01000002">
    <property type="protein sequence ID" value="EKF56395.1"/>
    <property type="molecule type" value="Genomic_DNA"/>
</dbReference>
<gene>
    <name evidence="2" type="ORF">I215_02693</name>
</gene>
<feature type="domain" description="Glycosyltransferase 2-like" evidence="1">
    <location>
        <begin position="4"/>
        <end position="165"/>
    </location>
</feature>
<evidence type="ECO:0000313" key="3">
    <source>
        <dbReference type="Proteomes" id="UP000007364"/>
    </source>
</evidence>
<organism evidence="2 3">
    <name type="scientific">Galbibacter marinus</name>
    <dbReference type="NCBI Taxonomy" id="555500"/>
    <lineage>
        <taxon>Bacteria</taxon>
        <taxon>Pseudomonadati</taxon>
        <taxon>Bacteroidota</taxon>
        <taxon>Flavobacteriia</taxon>
        <taxon>Flavobacteriales</taxon>
        <taxon>Flavobacteriaceae</taxon>
        <taxon>Galbibacter</taxon>
    </lineage>
</organism>